<dbReference type="GO" id="GO:0016020">
    <property type="term" value="C:membrane"/>
    <property type="evidence" value="ECO:0007669"/>
    <property type="project" value="UniProtKB-SubCell"/>
</dbReference>
<sequence>MNFFKGDKKPEAEAPVVDADADFGDFAAGAADAAEPAPVPIQPLDGAGADATLDPNMATITTAPYTKWYRLDERYSPSDFWAEGLLIGAFAFLMVLYTWGFKKNRSRSRNWFKAHSPSLAKEFASVGFSPEVVVAAATADETSQEVSPEQGLRKRSPYEYASYATGRANVGFVDLKLELIKRFNPVNALVEFLLATFFESFPMPEDSMEAVMYPFDGHEGQMVPEVPGTSEVRKLSKSTYDGFVFALVNKDRMKKLREDRYDISITFTKDHPKLPIWATAMSENAEITDALLTSELVQAIEKAGDLFDYLIVTDQPIIKPTTVEECTSTKRIYLKYHLPSTDDYSALLPLFDIFLRLPDHLVKVGHFRSQVTSKLRIIREAHLGELKKVAEAEKAEERALEKDKARKEKRDRELAALDAKGQKKYLEKEKEKEYKKSMKKSSMKG</sequence>
<reference evidence="7" key="1">
    <citation type="submission" date="2022-07" db="EMBL/GenBank/DDBJ databases">
        <title>Draft genome sequence of Zalerion maritima ATCC 34329, a (micro)plastics degrading marine fungus.</title>
        <authorList>
            <person name="Paco A."/>
            <person name="Goncalves M.F.M."/>
            <person name="Rocha-Santos T.A.P."/>
            <person name="Alves A."/>
        </authorList>
    </citation>
    <scope>NUCLEOTIDE SEQUENCE</scope>
    <source>
        <strain evidence="7">ATCC 34329</strain>
    </source>
</reference>
<evidence type="ECO:0000256" key="4">
    <source>
        <dbReference type="ARBA" id="ARBA00023136"/>
    </source>
</evidence>
<dbReference type="AlphaFoldDB" id="A0AAD5RN81"/>
<keyword evidence="2 6" id="KW-0812">Transmembrane</keyword>
<evidence type="ECO:0000313" key="7">
    <source>
        <dbReference type="EMBL" id="KAJ2899595.1"/>
    </source>
</evidence>
<evidence type="ECO:0000313" key="8">
    <source>
        <dbReference type="Proteomes" id="UP001201980"/>
    </source>
</evidence>
<dbReference type="InterPro" id="IPR012879">
    <property type="entry name" value="CCDC47"/>
</dbReference>
<dbReference type="PANTHER" id="PTHR12883:SF0">
    <property type="entry name" value="PAT COMPLEX SUBUNIT CCDC47"/>
    <property type="match status" value="1"/>
</dbReference>
<dbReference type="Pfam" id="PF07946">
    <property type="entry name" value="CCDC47"/>
    <property type="match status" value="1"/>
</dbReference>
<feature type="transmembrane region" description="Helical" evidence="6">
    <location>
        <begin position="80"/>
        <end position="99"/>
    </location>
</feature>
<evidence type="ECO:0000256" key="3">
    <source>
        <dbReference type="ARBA" id="ARBA00022989"/>
    </source>
</evidence>
<accession>A0AAD5RN81</accession>
<keyword evidence="5" id="KW-0175">Coiled coil</keyword>
<dbReference type="PANTHER" id="PTHR12883">
    <property type="entry name" value="ADIPOCYTE-SPECIFIC PROTEIN 4-RELATED"/>
    <property type="match status" value="1"/>
</dbReference>
<evidence type="ECO:0008006" key="9">
    <source>
        <dbReference type="Google" id="ProtNLM"/>
    </source>
</evidence>
<dbReference type="GO" id="GO:0005783">
    <property type="term" value="C:endoplasmic reticulum"/>
    <property type="evidence" value="ECO:0007669"/>
    <property type="project" value="InterPro"/>
</dbReference>
<keyword evidence="3 6" id="KW-1133">Transmembrane helix</keyword>
<dbReference type="Proteomes" id="UP001201980">
    <property type="component" value="Unassembled WGS sequence"/>
</dbReference>
<comment type="caution">
    <text evidence="7">The sequence shown here is derived from an EMBL/GenBank/DDBJ whole genome shotgun (WGS) entry which is preliminary data.</text>
</comment>
<evidence type="ECO:0000256" key="5">
    <source>
        <dbReference type="SAM" id="Coils"/>
    </source>
</evidence>
<name>A0AAD5RN81_9PEZI</name>
<dbReference type="GO" id="GO:0005509">
    <property type="term" value="F:calcium ion binding"/>
    <property type="evidence" value="ECO:0007669"/>
    <property type="project" value="InterPro"/>
</dbReference>
<gene>
    <name evidence="7" type="ORF">MKZ38_002969</name>
</gene>
<evidence type="ECO:0000256" key="1">
    <source>
        <dbReference type="ARBA" id="ARBA00004167"/>
    </source>
</evidence>
<keyword evidence="8" id="KW-1185">Reference proteome</keyword>
<dbReference type="EMBL" id="JAKWBI020000193">
    <property type="protein sequence ID" value="KAJ2899595.1"/>
    <property type="molecule type" value="Genomic_DNA"/>
</dbReference>
<evidence type="ECO:0000256" key="2">
    <source>
        <dbReference type="ARBA" id="ARBA00022692"/>
    </source>
</evidence>
<evidence type="ECO:0000256" key="6">
    <source>
        <dbReference type="SAM" id="Phobius"/>
    </source>
</evidence>
<keyword evidence="4 6" id="KW-0472">Membrane</keyword>
<feature type="coiled-coil region" evidence="5">
    <location>
        <begin position="383"/>
        <end position="412"/>
    </location>
</feature>
<protein>
    <recommendedName>
        <fullName evidence="9">DUF1682-domain-containing protein</fullName>
    </recommendedName>
</protein>
<comment type="subcellular location">
    <subcellularLocation>
        <location evidence="1">Membrane</location>
        <topology evidence="1">Single-pass membrane protein</topology>
    </subcellularLocation>
</comment>
<proteinExistence type="predicted"/>
<dbReference type="GO" id="GO:0032469">
    <property type="term" value="P:endoplasmic reticulum calcium ion homeostasis"/>
    <property type="evidence" value="ECO:0007669"/>
    <property type="project" value="InterPro"/>
</dbReference>
<organism evidence="7 8">
    <name type="scientific">Zalerion maritima</name>
    <dbReference type="NCBI Taxonomy" id="339359"/>
    <lineage>
        <taxon>Eukaryota</taxon>
        <taxon>Fungi</taxon>
        <taxon>Dikarya</taxon>
        <taxon>Ascomycota</taxon>
        <taxon>Pezizomycotina</taxon>
        <taxon>Sordariomycetes</taxon>
        <taxon>Lulworthiomycetidae</taxon>
        <taxon>Lulworthiales</taxon>
        <taxon>Lulworthiaceae</taxon>
        <taxon>Zalerion</taxon>
    </lineage>
</organism>